<evidence type="ECO:0000313" key="12">
    <source>
        <dbReference type="EMBL" id="QPP07358.1"/>
    </source>
</evidence>
<name>A0A7T1WQW3_9ACTN</name>
<keyword evidence="4 12" id="KW-0808">Transferase</keyword>
<evidence type="ECO:0000259" key="11">
    <source>
        <dbReference type="Pfam" id="PF00432"/>
    </source>
</evidence>
<comment type="similarity">
    <text evidence="2">Belongs to the protein prenyltransferase subunit beta family.</text>
</comment>
<evidence type="ECO:0000256" key="10">
    <source>
        <dbReference type="SAM" id="MobiDB-lite"/>
    </source>
</evidence>
<feature type="domain" description="Prenyltransferase alpha-alpha toroid" evidence="11">
    <location>
        <begin position="74"/>
        <end position="217"/>
    </location>
</feature>
<evidence type="ECO:0000256" key="5">
    <source>
        <dbReference type="ARBA" id="ARBA00022723"/>
    </source>
</evidence>
<dbReference type="InterPro" id="IPR045089">
    <property type="entry name" value="PGGT1B-like"/>
</dbReference>
<feature type="domain" description="Prenyltransferase alpha-alpha toroid" evidence="11">
    <location>
        <begin position="375"/>
        <end position="536"/>
    </location>
</feature>
<keyword evidence="5" id="KW-0479">Metal-binding</keyword>
<accession>A0A7T1WQW3</accession>
<dbReference type="Proteomes" id="UP000595046">
    <property type="component" value="Chromosome"/>
</dbReference>
<dbReference type="KEGG" id="sbat:G4Z16_14265"/>
<evidence type="ECO:0000256" key="3">
    <source>
        <dbReference type="ARBA" id="ARBA00022602"/>
    </source>
</evidence>
<dbReference type="GO" id="GO:0008318">
    <property type="term" value="F:protein prenyltransferase activity"/>
    <property type="evidence" value="ECO:0007669"/>
    <property type="project" value="InterPro"/>
</dbReference>
<evidence type="ECO:0000256" key="2">
    <source>
        <dbReference type="ARBA" id="ARBA00010497"/>
    </source>
</evidence>
<dbReference type="GO" id="GO:0046872">
    <property type="term" value="F:metal ion binding"/>
    <property type="evidence" value="ECO:0007669"/>
    <property type="project" value="UniProtKB-KW"/>
</dbReference>
<keyword evidence="13" id="KW-1185">Reference proteome</keyword>
<evidence type="ECO:0000256" key="4">
    <source>
        <dbReference type="ARBA" id="ARBA00022679"/>
    </source>
</evidence>
<dbReference type="InterPro" id="IPR001330">
    <property type="entry name" value="Prenyltrans"/>
</dbReference>
<feature type="compositionally biased region" description="Polar residues" evidence="10">
    <location>
        <begin position="1"/>
        <end position="19"/>
    </location>
</feature>
<evidence type="ECO:0000256" key="7">
    <source>
        <dbReference type="ARBA" id="ARBA00022833"/>
    </source>
</evidence>
<dbReference type="EMBL" id="CP048882">
    <property type="protein sequence ID" value="QPP07358.1"/>
    <property type="molecule type" value="Genomic_DNA"/>
</dbReference>
<dbReference type="CDD" id="cd00688">
    <property type="entry name" value="ISOPREN_C2_like"/>
    <property type="match status" value="1"/>
</dbReference>
<keyword evidence="3" id="KW-0637">Prenyltransferase</keyword>
<dbReference type="RefSeq" id="WP_197351147.1">
    <property type="nucleotide sequence ID" value="NZ_CP048882.1"/>
</dbReference>
<dbReference type="SUPFAM" id="SSF48239">
    <property type="entry name" value="Terpenoid cyclases/Protein prenyltransferases"/>
    <property type="match status" value="2"/>
</dbReference>
<evidence type="ECO:0000256" key="8">
    <source>
        <dbReference type="ARBA" id="ARBA00030816"/>
    </source>
</evidence>
<evidence type="ECO:0000313" key="13">
    <source>
        <dbReference type="Proteomes" id="UP000595046"/>
    </source>
</evidence>
<dbReference type="InterPro" id="IPR008930">
    <property type="entry name" value="Terpenoid_cyclase/PrenylTrfase"/>
</dbReference>
<dbReference type="Gene3D" id="1.50.10.20">
    <property type="match status" value="3"/>
</dbReference>
<evidence type="ECO:0000256" key="1">
    <source>
        <dbReference type="ARBA" id="ARBA00001947"/>
    </source>
</evidence>
<evidence type="ECO:0000256" key="6">
    <source>
        <dbReference type="ARBA" id="ARBA00022737"/>
    </source>
</evidence>
<keyword evidence="7" id="KW-0862">Zinc</keyword>
<proteinExistence type="inferred from homology"/>
<comment type="cofactor">
    <cofactor evidence="1">
        <name>Zn(2+)</name>
        <dbReference type="ChEBI" id="CHEBI:29105"/>
    </cofactor>
</comment>
<evidence type="ECO:0000256" key="9">
    <source>
        <dbReference type="ARBA" id="ARBA00032766"/>
    </source>
</evidence>
<organism evidence="12 13">
    <name type="scientific">Streptomyces bathyalis</name>
    <dbReference type="NCBI Taxonomy" id="2710756"/>
    <lineage>
        <taxon>Bacteria</taxon>
        <taxon>Bacillati</taxon>
        <taxon>Actinomycetota</taxon>
        <taxon>Actinomycetes</taxon>
        <taxon>Kitasatosporales</taxon>
        <taxon>Streptomycetaceae</taxon>
        <taxon>Streptomyces</taxon>
    </lineage>
</organism>
<dbReference type="PANTHER" id="PTHR11774:SF11">
    <property type="entry name" value="GERANYLGERANYL TRANSFERASE TYPE-2 SUBUNIT BETA"/>
    <property type="match status" value="1"/>
</dbReference>
<protein>
    <recommendedName>
        <fullName evidence="8">Geranylgeranyl transferase type II subunit beta</fullName>
    </recommendedName>
    <alternativeName>
        <fullName evidence="9">Type II protein geranyl-geranyltransferase subunit beta</fullName>
    </alternativeName>
</protein>
<keyword evidence="6" id="KW-0677">Repeat</keyword>
<sequence>MSALTQAQPVPAALSQSRAAGTGEPDLWCTYAAMRTLAWLGRTAEAEDAEATARYLRSRRNSDGGYAWSAGMPSDAWATFYCTQALADLGRPLPEPDGTAQWLRGTWTADGTGAAYAMAPGQAPDVWATHFSTRSTVRICGDGVPDRARLLAWLGALQRPDGGLSWSPDSRTSDVRACHYGAAAWFALNGVAPVDPPWDVAALTRWLCEQQTPEGGFRFSPEADVPCMWATYRATAALNILGASPSRPVEPWIRELRGASGAFVRWQGYEVEDVWASFCAVGALQAVGAPTADVADAVVARISALRCAGGGYTYREPEHAADALSTAAAVLADGTEPPGARESSGSPEPSVRADRITWLESCQLPNEGGLMYMPARGSEIRCTLWGLTAGAFAGEAAQPARRRIAEWVRGIQNPDGGFGFWEGRGSELLSTAAAVGVVRHLGAAVPELLDAAALRAFVSRCLGPDECTAALPGTEPTLRQGLQAQRIRHALGEGSPHAVTSLLDRHRVRGGGWANTGARLPDLLSTYEAVATADLYGLPLDAEHLRRFTDRVHSDGGTAWSPLAPGSGGPLADALGSLLRRRVDGALRALPDLALS</sequence>
<dbReference type="PANTHER" id="PTHR11774">
    <property type="entry name" value="GERANYLGERANYL TRANSFERASE TYPE BETA SUBUNIT"/>
    <property type="match status" value="1"/>
</dbReference>
<reference evidence="13" key="1">
    <citation type="submission" date="2020-02" db="EMBL/GenBank/DDBJ databases">
        <title>Streptomyces sp. ASO4wet.</title>
        <authorList>
            <person name="Risdian C."/>
            <person name="Landwehr W."/>
            <person name="Schupp P."/>
            <person name="Wink J."/>
        </authorList>
    </citation>
    <scope>NUCLEOTIDE SEQUENCE [LARGE SCALE GENOMIC DNA]</scope>
    <source>
        <strain evidence="13">ASO4wet</strain>
    </source>
</reference>
<dbReference type="AlphaFoldDB" id="A0A7T1WQW3"/>
<gene>
    <name evidence="12" type="ORF">G4Z16_14265</name>
</gene>
<feature type="region of interest" description="Disordered" evidence="10">
    <location>
        <begin position="1"/>
        <end position="21"/>
    </location>
</feature>
<dbReference type="Pfam" id="PF00432">
    <property type="entry name" value="Prenyltrans"/>
    <property type="match status" value="2"/>
</dbReference>